<dbReference type="Proteomes" id="UP000602076">
    <property type="component" value="Unassembled WGS sequence"/>
</dbReference>
<proteinExistence type="predicted"/>
<evidence type="ECO:0000256" key="1">
    <source>
        <dbReference type="SAM" id="Phobius"/>
    </source>
</evidence>
<name>A0A927CWR8_9BACI</name>
<feature type="transmembrane region" description="Helical" evidence="1">
    <location>
        <begin position="35"/>
        <end position="56"/>
    </location>
</feature>
<evidence type="ECO:0000313" key="2">
    <source>
        <dbReference type="EMBL" id="MBD3108162.1"/>
    </source>
</evidence>
<reference evidence="2" key="1">
    <citation type="submission" date="2020-09" db="EMBL/GenBank/DDBJ databases">
        <title>Bacillus faecalis sp. nov., a moderately halophilic bacterium isolated from cow faeces.</title>
        <authorList>
            <person name="Jiang L."/>
            <person name="Lee J."/>
        </authorList>
    </citation>
    <scope>NUCLEOTIDE SEQUENCE</scope>
    <source>
        <strain evidence="2">AGMB 02131</strain>
    </source>
</reference>
<protein>
    <submittedName>
        <fullName evidence="2">Uncharacterized protein</fullName>
    </submittedName>
</protein>
<feature type="transmembrane region" description="Helical" evidence="1">
    <location>
        <begin position="6"/>
        <end position="23"/>
    </location>
</feature>
<accession>A0A927CWR8</accession>
<keyword evidence="1" id="KW-0812">Transmembrane</keyword>
<dbReference type="RefSeq" id="WP_190997703.1">
    <property type="nucleotide sequence ID" value="NZ_JACXSI010000014.1"/>
</dbReference>
<dbReference type="AlphaFoldDB" id="A0A927CWR8"/>
<sequence length="57" mass="6434">MDIQPLIIAILAGIVYGAVRSYFQDKKEDQQKKRSNPYLESIVVSLAVYLLVSTLFS</sequence>
<keyword evidence="1" id="KW-1133">Transmembrane helix</keyword>
<comment type="caution">
    <text evidence="2">The sequence shown here is derived from an EMBL/GenBank/DDBJ whole genome shotgun (WGS) entry which is preliminary data.</text>
</comment>
<keyword evidence="1" id="KW-0472">Membrane</keyword>
<dbReference type="EMBL" id="JACXSI010000014">
    <property type="protein sequence ID" value="MBD3108162.1"/>
    <property type="molecule type" value="Genomic_DNA"/>
</dbReference>
<organism evidence="2 3">
    <name type="scientific">Peribacillus faecalis</name>
    <dbReference type="NCBI Taxonomy" id="2772559"/>
    <lineage>
        <taxon>Bacteria</taxon>
        <taxon>Bacillati</taxon>
        <taxon>Bacillota</taxon>
        <taxon>Bacilli</taxon>
        <taxon>Bacillales</taxon>
        <taxon>Bacillaceae</taxon>
        <taxon>Peribacillus</taxon>
    </lineage>
</organism>
<gene>
    <name evidence="2" type="ORF">IEO70_07255</name>
</gene>
<evidence type="ECO:0000313" key="3">
    <source>
        <dbReference type="Proteomes" id="UP000602076"/>
    </source>
</evidence>
<keyword evidence="3" id="KW-1185">Reference proteome</keyword>